<reference evidence="2 3" key="1">
    <citation type="journal article" date="2024" name="Commun. Biol.">
        <title>Comparative genomic analysis of thermophilic fungi reveals convergent evolutionary adaptations and gene losses.</title>
        <authorList>
            <person name="Steindorff A.S."/>
            <person name="Aguilar-Pontes M.V."/>
            <person name="Robinson A.J."/>
            <person name="Andreopoulos B."/>
            <person name="LaButti K."/>
            <person name="Kuo A."/>
            <person name="Mondo S."/>
            <person name="Riley R."/>
            <person name="Otillar R."/>
            <person name="Haridas S."/>
            <person name="Lipzen A."/>
            <person name="Grimwood J."/>
            <person name="Schmutz J."/>
            <person name="Clum A."/>
            <person name="Reid I.D."/>
            <person name="Moisan M.C."/>
            <person name="Butler G."/>
            <person name="Nguyen T.T.M."/>
            <person name="Dewar K."/>
            <person name="Conant G."/>
            <person name="Drula E."/>
            <person name="Henrissat B."/>
            <person name="Hansel C."/>
            <person name="Singer S."/>
            <person name="Hutchinson M.I."/>
            <person name="de Vries R.P."/>
            <person name="Natvig D.O."/>
            <person name="Powell A.J."/>
            <person name="Tsang A."/>
            <person name="Grigoriev I.V."/>
        </authorList>
    </citation>
    <scope>NUCLEOTIDE SEQUENCE [LARGE SCALE GENOMIC DNA]</scope>
    <source>
        <strain evidence="2 3">ATCC 24622</strain>
    </source>
</reference>
<dbReference type="Proteomes" id="UP001586593">
    <property type="component" value="Unassembled WGS sequence"/>
</dbReference>
<evidence type="ECO:0008006" key="4">
    <source>
        <dbReference type="Google" id="ProtNLM"/>
    </source>
</evidence>
<evidence type="ECO:0000313" key="3">
    <source>
        <dbReference type="Proteomes" id="UP001586593"/>
    </source>
</evidence>
<feature type="compositionally biased region" description="Gly residues" evidence="1">
    <location>
        <begin position="103"/>
        <end position="127"/>
    </location>
</feature>
<feature type="region of interest" description="Disordered" evidence="1">
    <location>
        <begin position="240"/>
        <end position="307"/>
    </location>
</feature>
<gene>
    <name evidence="2" type="ORF">VTK73DRAFT_4110</name>
</gene>
<feature type="compositionally biased region" description="Polar residues" evidence="1">
    <location>
        <begin position="90"/>
        <end position="100"/>
    </location>
</feature>
<dbReference type="SUPFAM" id="SSF52821">
    <property type="entry name" value="Rhodanese/Cell cycle control phosphatase"/>
    <property type="match status" value="1"/>
</dbReference>
<feature type="region of interest" description="Disordered" evidence="1">
    <location>
        <begin position="51"/>
        <end position="71"/>
    </location>
</feature>
<feature type="region of interest" description="Disordered" evidence="1">
    <location>
        <begin position="341"/>
        <end position="385"/>
    </location>
</feature>
<keyword evidence="3" id="KW-1185">Reference proteome</keyword>
<feature type="compositionally biased region" description="Low complexity" evidence="1">
    <location>
        <begin position="427"/>
        <end position="444"/>
    </location>
</feature>
<comment type="caution">
    <text evidence="2">The sequence shown here is derived from an EMBL/GenBank/DDBJ whole genome shotgun (WGS) entry which is preliminary data.</text>
</comment>
<protein>
    <recommendedName>
        <fullName evidence="4">Rhodanese domain-containing protein</fullName>
    </recommendedName>
</protein>
<dbReference type="Gene3D" id="3.40.250.10">
    <property type="entry name" value="Rhodanese-like domain"/>
    <property type="match status" value="1"/>
</dbReference>
<feature type="compositionally biased region" description="Polar residues" evidence="1">
    <location>
        <begin position="409"/>
        <end position="422"/>
    </location>
</feature>
<feature type="region of interest" description="Disordered" evidence="1">
    <location>
        <begin position="402"/>
        <end position="444"/>
    </location>
</feature>
<dbReference type="InterPro" id="IPR036873">
    <property type="entry name" value="Rhodanese-like_dom_sf"/>
</dbReference>
<proteinExistence type="predicted"/>
<name>A0ABR3VBS2_9PEZI</name>
<dbReference type="EMBL" id="JAZHXJ010002375">
    <property type="protein sequence ID" value="KAL1839173.1"/>
    <property type="molecule type" value="Genomic_DNA"/>
</dbReference>
<evidence type="ECO:0000313" key="2">
    <source>
        <dbReference type="EMBL" id="KAL1839173.1"/>
    </source>
</evidence>
<organism evidence="2 3">
    <name type="scientific">Phialemonium thermophilum</name>
    <dbReference type="NCBI Taxonomy" id="223376"/>
    <lineage>
        <taxon>Eukaryota</taxon>
        <taxon>Fungi</taxon>
        <taxon>Dikarya</taxon>
        <taxon>Ascomycota</taxon>
        <taxon>Pezizomycotina</taxon>
        <taxon>Sordariomycetes</taxon>
        <taxon>Sordariomycetidae</taxon>
        <taxon>Cephalothecales</taxon>
        <taxon>Cephalothecaceae</taxon>
        <taxon>Phialemonium</taxon>
    </lineage>
</organism>
<feature type="region of interest" description="Disordered" evidence="1">
    <location>
        <begin position="85"/>
        <end position="135"/>
    </location>
</feature>
<evidence type="ECO:0000256" key="1">
    <source>
        <dbReference type="SAM" id="MobiDB-lite"/>
    </source>
</evidence>
<sequence length="599" mass="63825">MRLLLVTHSPTHPTHTQTDTYTYAYTHTKGPVLDIAPFLNKTLQTHRAELDYPTPYPTKTDPPHHSPNSPTAQILFSRIATPVKTKMSPIATSPSTTVLETSRGGGHPTNGGHGGFSFGASGSGAPGRPGKRTLPHISDVTSVTVDLDPYTPIDKVLGSAESLLRQAESSRSFGRPDLALSDYIRASIIVVDLIKRNKGWASLQSDNKVQLDRYRHIVRQVDSLHEAYEKVKADIKADNARTGVQPVSRTRDSRDARATANGHGVDNAMHANERGQAGAGPRVDSSAGGGATTTTAKTKPAIHPKPQALHGNAIRSSASNGVAGAPKAAEDLAQRFAKLRQASAPRVQDPRIRTQPIVPPSSGDGPGHAAAPSSFPPSSFPPDTAAIARGVLPELPKVPDAIYSPARGSVSSTTGELPSSTPRGMYSRPGSVAPVPSSSHAAKSPAGEDYFGSYASATPTSSTTPVHRRSINVPPGDTLTVAELVELMRQGAKDLSILLIDIRSRAEFDDGHIMSQATICVESEVLMRENISANDIADSMVLAPTSEQLNFERRHSFDVIVFYDQDSTHISPYPNTPQQRAISGLRPSCCREDWTPGPA</sequence>
<accession>A0ABR3VBS2</accession>
<dbReference type="Gene3D" id="1.20.58.80">
    <property type="entry name" value="Phosphotransferase system, lactose/cellobiose-type IIA subunit"/>
    <property type="match status" value="1"/>
</dbReference>